<dbReference type="InterPro" id="IPR035437">
    <property type="entry name" value="SNase_OB-fold_sf"/>
</dbReference>
<feature type="domain" description="Tudor" evidence="1">
    <location>
        <begin position="3"/>
        <end position="73"/>
    </location>
</feature>
<dbReference type="AlphaFoldDB" id="A0A026WKV4"/>
<evidence type="ECO:0000259" key="1">
    <source>
        <dbReference type="Pfam" id="PF00567"/>
    </source>
</evidence>
<accession>A0A026WKV4</accession>
<keyword evidence="3" id="KW-1185">Reference proteome</keyword>
<sequence length="159" mass="18227">MVCYPDQVKVNQAIAIRDGIRWHRGCITGIEGDMARIALKDWGRHILRPLHECHRLPLRFHELSWQAVACSLSRVSPMQPSGNWSFETRQMAKAIAEHQNGKIKIRKGDDNGAFVDLIIDNHPDEGYYDVKDILIKMGYIQSAPKSFKSEMYPGLTRRP</sequence>
<dbReference type="InterPro" id="IPR002999">
    <property type="entry name" value="Tudor"/>
</dbReference>
<dbReference type="SUPFAM" id="SSF63748">
    <property type="entry name" value="Tudor/PWWP/MBT"/>
    <property type="match status" value="1"/>
</dbReference>
<dbReference type="Proteomes" id="UP000053097">
    <property type="component" value="Unassembled WGS sequence"/>
</dbReference>
<dbReference type="GO" id="GO:0005737">
    <property type="term" value="C:cytoplasm"/>
    <property type="evidence" value="ECO:0007669"/>
    <property type="project" value="UniProtKB-ARBA"/>
</dbReference>
<dbReference type="Gene3D" id="2.40.50.90">
    <property type="match status" value="1"/>
</dbReference>
<evidence type="ECO:0000313" key="3">
    <source>
        <dbReference type="Proteomes" id="UP000053097"/>
    </source>
</evidence>
<dbReference type="Pfam" id="PF00567">
    <property type="entry name" value="TUDOR"/>
    <property type="match status" value="1"/>
</dbReference>
<evidence type="ECO:0000313" key="2">
    <source>
        <dbReference type="EMBL" id="EZA55729.1"/>
    </source>
</evidence>
<protein>
    <recommendedName>
        <fullName evidence="1">Tudor domain-containing protein</fullName>
    </recommendedName>
</protein>
<proteinExistence type="predicted"/>
<organism evidence="2 3">
    <name type="scientific">Ooceraea biroi</name>
    <name type="common">Clonal raider ant</name>
    <name type="synonym">Cerapachys biroi</name>
    <dbReference type="NCBI Taxonomy" id="2015173"/>
    <lineage>
        <taxon>Eukaryota</taxon>
        <taxon>Metazoa</taxon>
        <taxon>Ecdysozoa</taxon>
        <taxon>Arthropoda</taxon>
        <taxon>Hexapoda</taxon>
        <taxon>Insecta</taxon>
        <taxon>Pterygota</taxon>
        <taxon>Neoptera</taxon>
        <taxon>Endopterygota</taxon>
        <taxon>Hymenoptera</taxon>
        <taxon>Apocrita</taxon>
        <taxon>Aculeata</taxon>
        <taxon>Formicoidea</taxon>
        <taxon>Formicidae</taxon>
        <taxon>Dorylinae</taxon>
        <taxon>Ooceraea</taxon>
    </lineage>
</organism>
<name>A0A026WKV4_OOCBI</name>
<reference evidence="2 3" key="1">
    <citation type="journal article" date="2014" name="Curr. Biol.">
        <title>The genome of the clonal raider ant Cerapachys biroi.</title>
        <authorList>
            <person name="Oxley P.R."/>
            <person name="Ji L."/>
            <person name="Fetter-Pruneda I."/>
            <person name="McKenzie S.K."/>
            <person name="Li C."/>
            <person name="Hu H."/>
            <person name="Zhang G."/>
            <person name="Kronauer D.J."/>
        </authorList>
    </citation>
    <scope>NUCLEOTIDE SEQUENCE [LARGE SCALE GENOMIC DNA]</scope>
</reference>
<gene>
    <name evidence="2" type="ORF">X777_04168</name>
</gene>
<dbReference type="EMBL" id="KK107189">
    <property type="protein sequence ID" value="EZA55729.1"/>
    <property type="molecule type" value="Genomic_DNA"/>
</dbReference>